<organism evidence="3 4">
    <name type="scientific">Pseudogracilibacillus auburnensis</name>
    <dbReference type="NCBI Taxonomy" id="1494959"/>
    <lineage>
        <taxon>Bacteria</taxon>
        <taxon>Bacillati</taxon>
        <taxon>Bacillota</taxon>
        <taxon>Bacilli</taxon>
        <taxon>Bacillales</taxon>
        <taxon>Bacillaceae</taxon>
        <taxon>Pseudogracilibacillus</taxon>
    </lineage>
</organism>
<keyword evidence="4" id="KW-1185">Reference proteome</keyword>
<accession>A0A2V3VZA6</accession>
<dbReference type="OrthoDB" id="2718487at2"/>
<keyword evidence="2" id="KW-0472">Membrane</keyword>
<dbReference type="AlphaFoldDB" id="A0A2V3VZA6"/>
<protein>
    <recommendedName>
        <fullName evidence="5">Type IV pilus assembly protein PilO</fullName>
    </recommendedName>
</protein>
<keyword evidence="1" id="KW-0175">Coiled coil</keyword>
<feature type="coiled-coil region" evidence="1">
    <location>
        <begin position="112"/>
        <end position="139"/>
    </location>
</feature>
<keyword evidence="2" id="KW-0812">Transmembrane</keyword>
<comment type="caution">
    <text evidence="3">The sequence shown here is derived from an EMBL/GenBank/DDBJ whole genome shotgun (WGS) entry which is preliminary data.</text>
</comment>
<gene>
    <name evidence="3" type="ORF">DFR56_11183</name>
</gene>
<reference evidence="3 4" key="1">
    <citation type="submission" date="2018-05" db="EMBL/GenBank/DDBJ databases">
        <title>Genomic Encyclopedia of Type Strains, Phase IV (KMG-IV): sequencing the most valuable type-strain genomes for metagenomic binning, comparative biology and taxonomic classification.</title>
        <authorList>
            <person name="Goeker M."/>
        </authorList>
    </citation>
    <scope>NUCLEOTIDE SEQUENCE [LARGE SCALE GENOMIC DNA]</scope>
    <source>
        <strain evidence="3 4">DSM 28556</strain>
    </source>
</reference>
<keyword evidence="2" id="KW-1133">Transmembrane helix</keyword>
<dbReference type="Proteomes" id="UP000247978">
    <property type="component" value="Unassembled WGS sequence"/>
</dbReference>
<evidence type="ECO:0000256" key="2">
    <source>
        <dbReference type="SAM" id="Phobius"/>
    </source>
</evidence>
<evidence type="ECO:0000313" key="3">
    <source>
        <dbReference type="EMBL" id="PXW85315.1"/>
    </source>
</evidence>
<name>A0A2V3VZA6_9BACI</name>
<evidence type="ECO:0008006" key="5">
    <source>
        <dbReference type="Google" id="ProtNLM"/>
    </source>
</evidence>
<feature type="transmembrane region" description="Helical" evidence="2">
    <location>
        <begin position="12"/>
        <end position="31"/>
    </location>
</feature>
<dbReference type="RefSeq" id="WP_110396231.1">
    <property type="nucleotide sequence ID" value="NZ_JADIJL010000011.1"/>
</dbReference>
<feature type="coiled-coil region" evidence="1">
    <location>
        <begin position="38"/>
        <end position="72"/>
    </location>
</feature>
<proteinExistence type="predicted"/>
<evidence type="ECO:0000256" key="1">
    <source>
        <dbReference type="SAM" id="Coils"/>
    </source>
</evidence>
<sequence length="227" mass="26863">MNEYLQINKRPLFILAGLLFIFAIVLYFIFLRPLLVDLTTKEEAVQSIEKEIQQLKQTIKNKEDEIIETEVEQLISEKKIPLERELDEYILGLQQLEVRTNSKIDKIEFIYDSNINEEVEDMEDQITELESNLLEGIEEQKERITIDPTILKEMPENLQIMTVKVTAASPDFEELIHLIKAIEKQERISIVSKLEFFKPAEFEAYFLDELEEMILFEVELTTFYYTE</sequence>
<evidence type="ECO:0000313" key="4">
    <source>
        <dbReference type="Proteomes" id="UP000247978"/>
    </source>
</evidence>
<dbReference type="EMBL" id="QJJQ01000011">
    <property type="protein sequence ID" value="PXW85315.1"/>
    <property type="molecule type" value="Genomic_DNA"/>
</dbReference>